<feature type="region of interest" description="Disordered" evidence="1">
    <location>
        <begin position="154"/>
        <end position="175"/>
    </location>
</feature>
<dbReference type="OrthoDB" id="10418914at2759"/>
<gene>
    <name evidence="2" type="ORF">AG1IA_02975</name>
</gene>
<feature type="compositionally biased region" description="Pro residues" evidence="1">
    <location>
        <begin position="197"/>
        <end position="208"/>
    </location>
</feature>
<dbReference type="HOGENOM" id="CLU_712090_0_0_1"/>
<organism evidence="2 3">
    <name type="scientific">Thanatephorus cucumeris (strain AG1-IA)</name>
    <name type="common">Rice sheath blight fungus</name>
    <name type="synonym">Rhizoctonia solani</name>
    <dbReference type="NCBI Taxonomy" id="983506"/>
    <lineage>
        <taxon>Eukaryota</taxon>
        <taxon>Fungi</taxon>
        <taxon>Dikarya</taxon>
        <taxon>Basidiomycota</taxon>
        <taxon>Agaricomycotina</taxon>
        <taxon>Agaricomycetes</taxon>
        <taxon>Cantharellales</taxon>
        <taxon>Ceratobasidiaceae</taxon>
        <taxon>Rhizoctonia</taxon>
        <taxon>Rhizoctonia solani AG-1</taxon>
    </lineage>
</organism>
<reference evidence="2 3" key="1">
    <citation type="journal article" date="2013" name="Nat. Commun.">
        <title>The evolution and pathogenic mechanisms of the rice sheath blight pathogen.</title>
        <authorList>
            <person name="Zheng A."/>
            <person name="Lin R."/>
            <person name="Xu L."/>
            <person name="Qin P."/>
            <person name="Tang C."/>
            <person name="Ai P."/>
            <person name="Zhang D."/>
            <person name="Liu Y."/>
            <person name="Sun Z."/>
            <person name="Feng H."/>
            <person name="Wang Y."/>
            <person name="Chen Y."/>
            <person name="Liang X."/>
            <person name="Fu R."/>
            <person name="Li Q."/>
            <person name="Zhang J."/>
            <person name="Yu X."/>
            <person name="Xie Z."/>
            <person name="Ding L."/>
            <person name="Guan P."/>
            <person name="Tang J."/>
            <person name="Liang Y."/>
            <person name="Wang S."/>
            <person name="Deng Q."/>
            <person name="Li S."/>
            <person name="Zhu J."/>
            <person name="Wang L."/>
            <person name="Liu H."/>
            <person name="Li P."/>
        </authorList>
    </citation>
    <scope>NUCLEOTIDE SEQUENCE [LARGE SCALE GENOMIC DNA]</scope>
    <source>
        <strain evidence="3">AG-1 IA</strain>
    </source>
</reference>
<name>L8X1L9_THACA</name>
<protein>
    <submittedName>
        <fullName evidence="2">Uncharacterized protein</fullName>
    </submittedName>
</protein>
<keyword evidence="3" id="KW-1185">Reference proteome</keyword>
<evidence type="ECO:0000256" key="1">
    <source>
        <dbReference type="SAM" id="MobiDB-lite"/>
    </source>
</evidence>
<feature type="region of interest" description="Disordered" evidence="1">
    <location>
        <begin position="191"/>
        <end position="228"/>
    </location>
</feature>
<proteinExistence type="predicted"/>
<dbReference type="EMBL" id="AFRT01000662">
    <property type="protein sequence ID" value="ELU42992.1"/>
    <property type="molecule type" value="Genomic_DNA"/>
</dbReference>
<evidence type="ECO:0000313" key="2">
    <source>
        <dbReference type="EMBL" id="ELU42992.1"/>
    </source>
</evidence>
<dbReference type="Proteomes" id="UP000011668">
    <property type="component" value="Unassembled WGS sequence"/>
</dbReference>
<evidence type="ECO:0000313" key="3">
    <source>
        <dbReference type="Proteomes" id="UP000011668"/>
    </source>
</evidence>
<dbReference type="AlphaFoldDB" id="L8X1L9"/>
<sequence length="388" mass="42416">MLYASHCTPIDGLCNHCGASLDMGGIARPDNWLGRMAWDLDRVVPGQVKALGTWSLCLDYSRYFFRLYSVPIALLGTFNSMDLDTRSQPSYHRSLFLNGTSGICYAYTRYPTQSAIPTSQSTPILSPTNALDSQTPSLNYLVLRALGSRPPVHVGGGGGVSDDSGDPHVRGAPRIGSAASDLDRAAPHLNLAQPTPIMDPPGLGPSCPPSHLSRLGQSERSARRLNDTTTSPRIVATEQIRGTSLARHFRRELVGSRPCYRKHSTLVPASRDHTNTALLSGFTRCDPLLLLARSSYSFPDFRLPDVEVEPPGSYLCLFWKGSLWATARTGCHGSFAMGPRSDSQSEMGFKVEEPVMQRSELMRPGRAEGLELGLSEWRLESEHRTSSV</sequence>
<comment type="caution">
    <text evidence="2">The sequence shown here is derived from an EMBL/GenBank/DDBJ whole genome shotgun (WGS) entry which is preliminary data.</text>
</comment>
<accession>L8X1L9</accession>